<accession>A0ABR6KS06</accession>
<name>A0ABR6KS06_9BACT</name>
<organism evidence="7 8">
    <name type="scientific">Parabacteroides faecis</name>
    <dbReference type="NCBI Taxonomy" id="1217282"/>
    <lineage>
        <taxon>Bacteria</taxon>
        <taxon>Pseudomonadati</taxon>
        <taxon>Bacteroidota</taxon>
        <taxon>Bacteroidia</taxon>
        <taxon>Bacteroidales</taxon>
        <taxon>Tannerellaceae</taxon>
        <taxon>Parabacteroides</taxon>
    </lineage>
</organism>
<comment type="subcellular location">
    <subcellularLocation>
        <location evidence="1">Fimbrium</location>
    </subcellularLocation>
</comment>
<protein>
    <recommendedName>
        <fullName evidence="6">Major fimbrial subunit protein N-terminal domain-containing protein</fullName>
    </recommendedName>
</protein>
<keyword evidence="4" id="KW-0281">Fimbrium</keyword>
<evidence type="ECO:0000256" key="3">
    <source>
        <dbReference type="ARBA" id="ARBA00022729"/>
    </source>
</evidence>
<evidence type="ECO:0000256" key="4">
    <source>
        <dbReference type="ARBA" id="ARBA00023263"/>
    </source>
</evidence>
<reference evidence="7 8" key="1">
    <citation type="submission" date="2020-08" db="EMBL/GenBank/DDBJ databases">
        <title>Genomic Encyclopedia of Type Strains, Phase IV (KMG-IV): sequencing the most valuable type-strain genomes for metagenomic binning, comparative biology and taxonomic classification.</title>
        <authorList>
            <person name="Goeker M."/>
        </authorList>
    </citation>
    <scope>NUCLEOTIDE SEQUENCE [LARGE SCALE GENOMIC DNA]</scope>
    <source>
        <strain evidence="7 8">DSM 102983</strain>
    </source>
</reference>
<dbReference type="PROSITE" id="PS51257">
    <property type="entry name" value="PROKAR_LIPOPROTEIN"/>
    <property type="match status" value="1"/>
</dbReference>
<feature type="signal peptide" evidence="5">
    <location>
        <begin position="1"/>
        <end position="20"/>
    </location>
</feature>
<evidence type="ECO:0000256" key="2">
    <source>
        <dbReference type="ARBA" id="ARBA00006011"/>
    </source>
</evidence>
<evidence type="ECO:0000313" key="7">
    <source>
        <dbReference type="EMBL" id="MBB4623682.1"/>
    </source>
</evidence>
<dbReference type="EMBL" id="JACHOC010000007">
    <property type="protein sequence ID" value="MBB4623682.1"/>
    <property type="molecule type" value="Genomic_DNA"/>
</dbReference>
<dbReference type="Gene3D" id="2.60.40.3690">
    <property type="match status" value="1"/>
</dbReference>
<feature type="domain" description="Major fimbrial subunit protein N-terminal" evidence="6">
    <location>
        <begin position="35"/>
        <end position="193"/>
    </location>
</feature>
<dbReference type="InterPro" id="IPR029141">
    <property type="entry name" value="FimA_N"/>
</dbReference>
<dbReference type="Proteomes" id="UP000533637">
    <property type="component" value="Unassembled WGS sequence"/>
</dbReference>
<sequence length="396" mass="43610">MKPIKSIFFLLAAALLAACSAPGEEEPEVIVPQDATLTLSVAPGSILTKSAAKSTTKGATGEDHLMRKGEDKINNIFAAVFREDSTLLASAYVDYANVSGATPDTIRIAAKSDTKYIYAVLVNVGKPNFTNIKELREQYIKLEDIRVDNQPMCSHFIDLTKLKPGNNYIGSTETFKDVPADAFYSTNPVSVYRTASRIDIENIDLEWREADAADLKTEGARFRLKRIYVVDAKSAAALVDDALHKVEWKEGDYKNGRATNDQGYLSTLDLLSVTEADAPILTENSSYPPVDAPKIQCYVTENTGVNPTTIILKGDILHKDEDTPILSDRYFFVRLKNMTDTQGKNLSGVLRNYVIRISATIAGRGSSDETYRENAKALATISADDWEVETQKTEVN</sequence>
<evidence type="ECO:0000313" key="8">
    <source>
        <dbReference type="Proteomes" id="UP000533637"/>
    </source>
</evidence>
<dbReference type="Pfam" id="PF06321">
    <property type="entry name" value="P_gingi_FimA"/>
    <property type="match status" value="1"/>
</dbReference>
<keyword evidence="8" id="KW-1185">Reference proteome</keyword>
<evidence type="ECO:0000256" key="1">
    <source>
        <dbReference type="ARBA" id="ARBA00004561"/>
    </source>
</evidence>
<evidence type="ECO:0000256" key="5">
    <source>
        <dbReference type="SAM" id="SignalP"/>
    </source>
</evidence>
<dbReference type="RefSeq" id="WP_183671675.1">
    <property type="nucleotide sequence ID" value="NZ_BMPB01000008.1"/>
</dbReference>
<proteinExistence type="inferred from homology"/>
<evidence type="ECO:0000259" key="6">
    <source>
        <dbReference type="Pfam" id="PF06321"/>
    </source>
</evidence>
<comment type="caution">
    <text evidence="7">The sequence shown here is derived from an EMBL/GenBank/DDBJ whole genome shotgun (WGS) entry which is preliminary data.</text>
</comment>
<gene>
    <name evidence="7" type="ORF">GGQ57_003598</name>
</gene>
<feature type="chain" id="PRO_5046894342" description="Major fimbrial subunit protein N-terminal domain-containing protein" evidence="5">
    <location>
        <begin position="21"/>
        <end position="396"/>
    </location>
</feature>
<comment type="similarity">
    <text evidence="2">Belongs to the bacteroidetes fimbrillin superfamily. FimA/Mfa1 family.</text>
</comment>
<keyword evidence="3 5" id="KW-0732">Signal</keyword>